<keyword evidence="2" id="KW-1185">Reference proteome</keyword>
<reference evidence="1 2" key="2">
    <citation type="submission" date="2019-09" db="EMBL/GenBank/DDBJ databases">
        <title>Complete Genome Sequence and Methylome Analysis of free living Spirochaetas.</title>
        <authorList>
            <person name="Leshcheva N."/>
            <person name="Mikheeva N."/>
        </authorList>
    </citation>
    <scope>NUCLEOTIDE SEQUENCE [LARGE SCALE GENOMIC DNA]</scope>
    <source>
        <strain evidence="1 2">P</strain>
    </source>
</reference>
<dbReference type="AlphaFoldDB" id="A0A5C1QHA7"/>
<organism evidence="1 2">
    <name type="scientific">Thiospirochaeta perfilievii</name>
    <dbReference type="NCBI Taxonomy" id="252967"/>
    <lineage>
        <taxon>Bacteria</taxon>
        <taxon>Pseudomonadati</taxon>
        <taxon>Spirochaetota</taxon>
        <taxon>Spirochaetia</taxon>
        <taxon>Spirochaetales</taxon>
        <taxon>Spirochaetaceae</taxon>
        <taxon>Thiospirochaeta</taxon>
    </lineage>
</organism>
<name>A0A5C1QHA7_9SPIO</name>
<evidence type="ECO:0000313" key="2">
    <source>
        <dbReference type="Proteomes" id="UP000323824"/>
    </source>
</evidence>
<reference evidence="1 2" key="1">
    <citation type="submission" date="2019-02" db="EMBL/GenBank/DDBJ databases">
        <authorList>
            <person name="Fomenkov A."/>
            <person name="Dubinina G."/>
            <person name="Grabovich M."/>
            <person name="Vincze T."/>
            <person name="Roberts R.J."/>
        </authorList>
    </citation>
    <scope>NUCLEOTIDE SEQUENCE [LARGE SCALE GENOMIC DNA]</scope>
    <source>
        <strain evidence="1 2">P</strain>
    </source>
</reference>
<protein>
    <submittedName>
        <fullName evidence="1">Uncharacterized protein</fullName>
    </submittedName>
</protein>
<evidence type="ECO:0000313" key="1">
    <source>
        <dbReference type="EMBL" id="QEN05934.1"/>
    </source>
</evidence>
<dbReference type="EMBL" id="CP035807">
    <property type="protein sequence ID" value="QEN05934.1"/>
    <property type="molecule type" value="Genomic_DNA"/>
</dbReference>
<sequence length="125" mass="13948">MKVIKISIITVIILLSLCCVTTSNKLPSWVEIKPENSKNDIFFSFGPASSRELAKKGLYKEISEYFGVNVSSVDKFVKSVEYNNGESSVNQTKESSVEVTSREKGLDSIQIREIWSDSRGITGVY</sequence>
<accession>A0A5C1QHA7</accession>
<dbReference type="Gene3D" id="3.10.28.20">
    <property type="entry name" value="Acetamidase/Formamidase-like domains"/>
    <property type="match status" value="1"/>
</dbReference>
<proteinExistence type="predicted"/>
<gene>
    <name evidence="1" type="ORF">EW093_14935</name>
</gene>
<dbReference type="RefSeq" id="WP_149569168.1">
    <property type="nucleotide sequence ID" value="NZ_CP035807.1"/>
</dbReference>
<dbReference type="KEGG" id="sper:EW093_14935"/>
<dbReference type="Proteomes" id="UP000323824">
    <property type="component" value="Chromosome"/>
</dbReference>